<dbReference type="Gene3D" id="3.90.660.10">
    <property type="match status" value="1"/>
</dbReference>
<dbReference type="InterPro" id="IPR036188">
    <property type="entry name" value="FAD/NAD-bd_sf"/>
</dbReference>
<dbReference type="Gene3D" id="3.50.50.60">
    <property type="entry name" value="FAD/NAD(P)-binding domain"/>
    <property type="match status" value="1"/>
</dbReference>
<dbReference type="SUPFAM" id="SSF51905">
    <property type="entry name" value="FAD/NAD(P)-binding domain"/>
    <property type="match status" value="1"/>
</dbReference>
<dbReference type="EMBL" id="AP014546">
    <property type="protein sequence ID" value="BBB30283.1"/>
    <property type="molecule type" value="Genomic_DNA"/>
</dbReference>
<protein>
    <submittedName>
        <fullName evidence="1">FAD-dependent oxidoreductase</fullName>
    </submittedName>
</protein>
<evidence type="ECO:0000313" key="2">
    <source>
        <dbReference type="Proteomes" id="UP000595332"/>
    </source>
</evidence>
<accession>A0A7R6PVD5</accession>
<dbReference type="KEGG" id="njp:NEJAP_2337"/>
<dbReference type="RefSeq" id="WP_201347481.1">
    <property type="nucleotide sequence ID" value="NZ_AP014546.1"/>
</dbReference>
<dbReference type="AlphaFoldDB" id="A0A7R6PVD5"/>
<reference evidence="1 2" key="1">
    <citation type="journal article" date="2008" name="Int. J. Syst. Evol. Microbiol.">
        <title>Neptunomonas japonica sp. nov., an Osedax japonicus symbiont-like bacterium isolated from sediment adjacent to sperm whale carcasses off Kagoshima, Japan.</title>
        <authorList>
            <person name="Miyazaki M."/>
            <person name="Nogi Y."/>
            <person name="Fujiwara Y."/>
            <person name="Kawato M."/>
            <person name="Kubokawa K."/>
            <person name="Horikoshi K."/>
        </authorList>
    </citation>
    <scope>NUCLEOTIDE SEQUENCE [LARGE SCALE GENOMIC DNA]</scope>
    <source>
        <strain evidence="1 2">JAMM 1380</strain>
    </source>
</reference>
<sequence>MDKSNKHVAIIGAGIAGSTLANKLLSAGYEVSIYEKSRGTGGRLASCRLGDNSADLGAPLLSPASDTFRQWLTQHPNVSVWRPNTHCFNGKHCKSQTHFIAMPRQSSLTRELIQGANLYTSIRVGYLWPERSEEPYEEKQNKVLLRDEHGKALGHYDAAIVATPAKQAAPLLEALPRFERHTETATPTTSWVLVIQVSSPLPITVELIQGQHPLLLRCIKDSAKPGRISKDNSTTWAIEATPEWSALNRESDPKHVAEQLRKAFFPVLNRDFNTQPVITAERVHRWLYSRHITQHFEHHVDSGYLWDGDSMIGACGDWLESGDIEGAWLSANKLAEQIILQLERL</sequence>
<gene>
    <name evidence="1" type="ORF">NEJAP_2337</name>
</gene>
<organism evidence="1 2">
    <name type="scientific">Neptunomonas japonica JAMM 1380</name>
    <dbReference type="NCBI Taxonomy" id="1441457"/>
    <lineage>
        <taxon>Bacteria</taxon>
        <taxon>Pseudomonadati</taxon>
        <taxon>Pseudomonadota</taxon>
        <taxon>Gammaproteobacteria</taxon>
        <taxon>Oceanospirillales</taxon>
        <taxon>Oceanospirillaceae</taxon>
        <taxon>Neptunomonas</taxon>
    </lineage>
</organism>
<evidence type="ECO:0000313" key="1">
    <source>
        <dbReference type="EMBL" id="BBB30283.1"/>
    </source>
</evidence>
<keyword evidence="2" id="KW-1185">Reference proteome</keyword>
<name>A0A7R6PVD5_9GAMM</name>
<dbReference type="Pfam" id="PF13450">
    <property type="entry name" value="NAD_binding_8"/>
    <property type="match status" value="1"/>
</dbReference>
<proteinExistence type="predicted"/>
<dbReference type="PANTHER" id="PTHR16128">
    <property type="entry name" value="FAD/NAD(P)-BINDING OXIDOREDUCTASE FAMILY PROTEIN"/>
    <property type="match status" value="1"/>
</dbReference>
<dbReference type="Proteomes" id="UP000595332">
    <property type="component" value="Chromosome"/>
</dbReference>
<dbReference type="PANTHER" id="PTHR16128:SF5">
    <property type="entry name" value="FAD_NAD(P)-BINDING OXIDOREDUCTASE FAMILY PROTEIN"/>
    <property type="match status" value="1"/>
</dbReference>